<evidence type="ECO:0000256" key="3">
    <source>
        <dbReference type="PROSITE-ProRule" id="PRU00059"/>
    </source>
</evidence>
<dbReference type="OrthoDB" id="6022136at2759"/>
<accession>A0A2I0T9I9</accession>
<evidence type="ECO:0000256" key="1">
    <source>
        <dbReference type="ARBA" id="ARBA00022737"/>
    </source>
</evidence>
<dbReference type="InterPro" id="IPR000859">
    <property type="entry name" value="CUB_dom"/>
</dbReference>
<proteinExistence type="predicted"/>
<dbReference type="Gene3D" id="2.60.120.290">
    <property type="entry name" value="Spermadhesin, CUB domain"/>
    <property type="match status" value="2"/>
</dbReference>
<protein>
    <submittedName>
        <fullName evidence="6">Cubilin</fullName>
    </submittedName>
</protein>
<dbReference type="PANTHER" id="PTHR24251">
    <property type="entry name" value="OVOCHYMASE-RELATED"/>
    <property type="match status" value="1"/>
</dbReference>
<reference evidence="7" key="2">
    <citation type="submission" date="2017-12" db="EMBL/GenBank/DDBJ databases">
        <title>Genome sequence of the Bar-tailed Godwit (Limosa lapponica baueri).</title>
        <authorList>
            <person name="Lima N.C.B."/>
            <person name="Parody-Merino A.M."/>
            <person name="Battley P.F."/>
            <person name="Fidler A.E."/>
            <person name="Prosdocimi F."/>
        </authorList>
    </citation>
    <scope>NUCLEOTIDE SEQUENCE [LARGE SCALE GENOMIC DNA]</scope>
</reference>
<dbReference type="FunFam" id="2.60.120.290:FF:000045">
    <property type="entry name" value="Cubilin"/>
    <property type="match status" value="1"/>
</dbReference>
<dbReference type="SUPFAM" id="SSF49854">
    <property type="entry name" value="Spermadhesin, CUB domain"/>
    <property type="match status" value="2"/>
</dbReference>
<feature type="domain" description="CUB" evidence="5">
    <location>
        <begin position="87"/>
        <end position="208"/>
    </location>
</feature>
<keyword evidence="4" id="KW-0732">Signal</keyword>
<dbReference type="Proteomes" id="UP000233556">
    <property type="component" value="Unassembled WGS sequence"/>
</dbReference>
<dbReference type="SMART" id="SM00042">
    <property type="entry name" value="CUB"/>
    <property type="match status" value="1"/>
</dbReference>
<keyword evidence="1" id="KW-0677">Repeat</keyword>
<organism evidence="6 7">
    <name type="scientific">Limosa lapponica baueri</name>
    <dbReference type="NCBI Taxonomy" id="1758121"/>
    <lineage>
        <taxon>Eukaryota</taxon>
        <taxon>Metazoa</taxon>
        <taxon>Chordata</taxon>
        <taxon>Craniata</taxon>
        <taxon>Vertebrata</taxon>
        <taxon>Euteleostomi</taxon>
        <taxon>Archelosauria</taxon>
        <taxon>Archosauria</taxon>
        <taxon>Dinosauria</taxon>
        <taxon>Saurischia</taxon>
        <taxon>Theropoda</taxon>
        <taxon>Coelurosauria</taxon>
        <taxon>Aves</taxon>
        <taxon>Neognathae</taxon>
        <taxon>Neoaves</taxon>
        <taxon>Charadriiformes</taxon>
        <taxon>Scolopacidae</taxon>
        <taxon>Limosa</taxon>
    </lineage>
</organism>
<reference evidence="7" key="1">
    <citation type="submission" date="2017-11" db="EMBL/GenBank/DDBJ databases">
        <authorList>
            <person name="Lima N.C."/>
            <person name="Parody-Merino A.M."/>
            <person name="Battley P.F."/>
            <person name="Fidler A.E."/>
            <person name="Prosdocimi F."/>
        </authorList>
    </citation>
    <scope>NUCLEOTIDE SEQUENCE [LARGE SCALE GENOMIC DNA]</scope>
</reference>
<dbReference type="CDD" id="cd00041">
    <property type="entry name" value="CUB"/>
    <property type="match status" value="2"/>
</dbReference>
<feature type="domain" description="CUB" evidence="5">
    <location>
        <begin position="1"/>
        <end position="74"/>
    </location>
</feature>
<evidence type="ECO:0000256" key="4">
    <source>
        <dbReference type="SAM" id="SignalP"/>
    </source>
</evidence>
<keyword evidence="7" id="KW-1185">Reference proteome</keyword>
<name>A0A2I0T9I9_LIMLA</name>
<comment type="caution">
    <text evidence="3">Lacks conserved residue(s) required for the propagation of feature annotation.</text>
</comment>
<dbReference type="PROSITE" id="PS01180">
    <property type="entry name" value="CUB"/>
    <property type="match status" value="2"/>
</dbReference>
<evidence type="ECO:0000313" key="7">
    <source>
        <dbReference type="Proteomes" id="UP000233556"/>
    </source>
</evidence>
<gene>
    <name evidence="6" type="ORF">llap_19215</name>
</gene>
<evidence type="ECO:0000256" key="2">
    <source>
        <dbReference type="ARBA" id="ARBA00023157"/>
    </source>
</evidence>
<feature type="chain" id="PRO_5014191907" evidence="4">
    <location>
        <begin position="20"/>
        <end position="216"/>
    </location>
</feature>
<dbReference type="InterPro" id="IPR035914">
    <property type="entry name" value="Sperma_CUB_dom_sf"/>
</dbReference>
<dbReference type="AlphaFoldDB" id="A0A2I0T9I9"/>
<evidence type="ECO:0000259" key="5">
    <source>
        <dbReference type="PROSITE" id="PS01180"/>
    </source>
</evidence>
<keyword evidence="2" id="KW-1015">Disulfide bond</keyword>
<dbReference type="PANTHER" id="PTHR24251:SF30">
    <property type="entry name" value="MEMBRANE FRIZZLED-RELATED PROTEIN"/>
    <property type="match status" value="1"/>
</dbReference>
<feature type="signal peptide" evidence="4">
    <location>
        <begin position="1"/>
        <end position="19"/>
    </location>
</feature>
<sequence>MGITMRLLFEVLYLSLVYSTPQVYDGPTIHSRPIATYCGADPASFASSGSAITIQFQSDPSVTGKGFLLEWYAVDASAVTHTVARGCGGYLHTGTGVITSPNYPQDYTPNLNCSWHVVVTSGFIIAVHFEQPFQVKSEDTSCSLGDYVELKNGLDNAAPPLVSGRGNGRFCGSSPISTMYTTDNQLFVHFISDSRNEGQGFKLKYEAKSLAVINET</sequence>
<dbReference type="EMBL" id="KZ514593">
    <property type="protein sequence ID" value="PKU30481.1"/>
    <property type="molecule type" value="Genomic_DNA"/>
</dbReference>
<evidence type="ECO:0000313" key="6">
    <source>
        <dbReference type="EMBL" id="PKU30481.1"/>
    </source>
</evidence>
<dbReference type="Pfam" id="PF00431">
    <property type="entry name" value="CUB"/>
    <property type="match status" value="2"/>
</dbReference>